<sequence length="376" mass="41680">MEPGDDFWREFQPADERRSDLPPPMPAPLQQWQPRPVVAPRLTVAPPPPPPSPAGRPRMGQISGGYPTGTTLFVGDLHWWTTDAEIEAELCKYGQVKEVKYFHDWRSGKSQGFCQADFYDPIAAAACEEGMNGHIFDGRPCVVALVSPHLFPRARQMNENRQTTGAPQNGRGGGRPPVGNNCGGGGRMGNRRPVHVPPPPVLHPGAMLCQGFNFNPMDYGAAAMGGMAAGFRGSPAWAPGGAPFPGMMLPFPPTVAPNFSPAFFGRWPAHAGGGRGGQAQSSYGETSHGKSRMAERDRHGGSGQNSPERKHGDERERVSGRQQEMNWERDRERQRERNRDRDREKEQKRRRSRSREVEYSKRRRRSSRSSSRPALD</sequence>
<dbReference type="GO" id="GO:0005634">
    <property type="term" value="C:nucleus"/>
    <property type="evidence" value="ECO:0007669"/>
    <property type="project" value="UniProtKB-SubCell"/>
</dbReference>
<feature type="compositionally biased region" description="Low complexity" evidence="2">
    <location>
        <begin position="34"/>
        <end position="44"/>
    </location>
</feature>
<organism evidence="4 5">
    <name type="scientific">Zingiber officinale</name>
    <name type="common">Ginger</name>
    <name type="synonym">Amomum zingiber</name>
    <dbReference type="NCBI Taxonomy" id="94328"/>
    <lineage>
        <taxon>Eukaryota</taxon>
        <taxon>Viridiplantae</taxon>
        <taxon>Streptophyta</taxon>
        <taxon>Embryophyta</taxon>
        <taxon>Tracheophyta</taxon>
        <taxon>Spermatophyta</taxon>
        <taxon>Magnoliopsida</taxon>
        <taxon>Liliopsida</taxon>
        <taxon>Zingiberales</taxon>
        <taxon>Zingiberaceae</taxon>
        <taxon>Zingiber</taxon>
    </lineage>
</organism>
<dbReference type="Pfam" id="PF00076">
    <property type="entry name" value="RRM_1"/>
    <property type="match status" value="1"/>
</dbReference>
<protein>
    <recommendedName>
        <fullName evidence="3">RRM domain-containing protein</fullName>
    </recommendedName>
</protein>
<dbReference type="GO" id="GO:0003723">
    <property type="term" value="F:RNA binding"/>
    <property type="evidence" value="ECO:0007669"/>
    <property type="project" value="UniProtKB-UniRule"/>
</dbReference>
<dbReference type="PANTHER" id="PTHR23204">
    <property type="entry name" value="CLEAVAGE AND POLYADENYLATION SPECIFIC FACTOR"/>
    <property type="match status" value="1"/>
</dbReference>
<accession>A0A8J5G9P6</accession>
<dbReference type="InterPro" id="IPR000504">
    <property type="entry name" value="RRM_dom"/>
</dbReference>
<dbReference type="CDD" id="cd12372">
    <property type="entry name" value="RRM_CFIm68_CFIm59"/>
    <property type="match status" value="1"/>
</dbReference>
<feature type="region of interest" description="Disordered" evidence="2">
    <location>
        <begin position="1"/>
        <end position="63"/>
    </location>
</feature>
<dbReference type="InterPro" id="IPR034772">
    <property type="entry name" value="CPSF6/7"/>
</dbReference>
<dbReference type="SMART" id="SM00360">
    <property type="entry name" value="RRM"/>
    <property type="match status" value="1"/>
</dbReference>
<gene>
    <name evidence="4" type="ORF">ZIOFF_042680</name>
</gene>
<evidence type="ECO:0000259" key="3">
    <source>
        <dbReference type="PROSITE" id="PS50102"/>
    </source>
</evidence>
<comment type="caution">
    <text evidence="4">The sequence shown here is derived from an EMBL/GenBank/DDBJ whole genome shotgun (WGS) entry which is preliminary data.</text>
</comment>
<feature type="compositionally biased region" description="Gly residues" evidence="2">
    <location>
        <begin position="170"/>
        <end position="182"/>
    </location>
</feature>
<feature type="compositionally biased region" description="Basic and acidic residues" evidence="2">
    <location>
        <begin position="307"/>
        <end position="319"/>
    </location>
</feature>
<feature type="compositionally biased region" description="Pro residues" evidence="2">
    <location>
        <begin position="45"/>
        <end position="54"/>
    </location>
</feature>
<name>A0A8J5G9P6_ZINOF</name>
<feature type="compositionally biased region" description="Basic and acidic residues" evidence="2">
    <location>
        <begin position="326"/>
        <end position="347"/>
    </location>
</feature>
<feature type="region of interest" description="Disordered" evidence="2">
    <location>
        <begin position="156"/>
        <end position="182"/>
    </location>
</feature>
<evidence type="ECO:0000313" key="5">
    <source>
        <dbReference type="Proteomes" id="UP000734854"/>
    </source>
</evidence>
<reference evidence="4 5" key="1">
    <citation type="submission" date="2020-08" db="EMBL/GenBank/DDBJ databases">
        <title>Plant Genome Project.</title>
        <authorList>
            <person name="Zhang R.-G."/>
        </authorList>
    </citation>
    <scope>NUCLEOTIDE SEQUENCE [LARGE SCALE GENOMIC DNA]</scope>
    <source>
        <tissue evidence="4">Rhizome</tissue>
    </source>
</reference>
<dbReference type="AlphaFoldDB" id="A0A8J5G9P6"/>
<keyword evidence="1" id="KW-0694">RNA-binding</keyword>
<feature type="domain" description="RRM" evidence="3">
    <location>
        <begin position="70"/>
        <end position="148"/>
    </location>
</feature>
<dbReference type="EMBL" id="JACMSC010000012">
    <property type="protein sequence ID" value="KAG6494897.1"/>
    <property type="molecule type" value="Genomic_DNA"/>
</dbReference>
<keyword evidence="5" id="KW-1185">Reference proteome</keyword>
<evidence type="ECO:0000256" key="2">
    <source>
        <dbReference type="SAM" id="MobiDB-lite"/>
    </source>
</evidence>
<evidence type="ECO:0000313" key="4">
    <source>
        <dbReference type="EMBL" id="KAG6494897.1"/>
    </source>
</evidence>
<proteinExistence type="predicted"/>
<evidence type="ECO:0000256" key="1">
    <source>
        <dbReference type="PROSITE-ProRule" id="PRU00176"/>
    </source>
</evidence>
<dbReference type="PROSITE" id="PS50102">
    <property type="entry name" value="RRM"/>
    <property type="match status" value="1"/>
</dbReference>
<feature type="region of interest" description="Disordered" evidence="2">
    <location>
        <begin position="270"/>
        <end position="376"/>
    </location>
</feature>
<dbReference type="Proteomes" id="UP000734854">
    <property type="component" value="Unassembled WGS sequence"/>
</dbReference>
<dbReference type="GO" id="GO:0006397">
    <property type="term" value="P:mRNA processing"/>
    <property type="evidence" value="ECO:0007669"/>
    <property type="project" value="UniProtKB-KW"/>
</dbReference>
<dbReference type="OrthoDB" id="439808at2759"/>
<feature type="compositionally biased region" description="Basic and acidic residues" evidence="2">
    <location>
        <begin position="1"/>
        <end position="20"/>
    </location>
</feature>